<accession>A0ABS8DIC2</accession>
<protein>
    <submittedName>
        <fullName evidence="3">Carbon-nitrogen hydrolase family protein</fullName>
    </submittedName>
</protein>
<dbReference type="PROSITE" id="PS50263">
    <property type="entry name" value="CN_HYDROLASE"/>
    <property type="match status" value="1"/>
</dbReference>
<dbReference type="PANTHER" id="PTHR43674:SF16">
    <property type="entry name" value="CARBON-NITROGEN FAMILY, PUTATIVE (AFU_ORTHOLOGUE AFUA_5G02350)-RELATED"/>
    <property type="match status" value="1"/>
</dbReference>
<evidence type="ECO:0000313" key="4">
    <source>
        <dbReference type="Proteomes" id="UP001299546"/>
    </source>
</evidence>
<reference evidence="3 4" key="1">
    <citation type="submission" date="2021-10" db="EMBL/GenBank/DDBJ databases">
        <title>Collection of gut derived symbiotic bacterial strains cultured from healthy donors.</title>
        <authorList>
            <person name="Lin H."/>
            <person name="Littmann E."/>
            <person name="Kohout C."/>
            <person name="Pamer E.G."/>
        </authorList>
    </citation>
    <scope>NUCLEOTIDE SEQUENCE [LARGE SCALE GENOMIC DNA]</scope>
    <source>
        <strain evidence="3 4">DFI.1.165</strain>
    </source>
</reference>
<dbReference type="PANTHER" id="PTHR43674">
    <property type="entry name" value="NITRILASE C965.09-RELATED"/>
    <property type="match status" value="1"/>
</dbReference>
<dbReference type="RefSeq" id="WP_066738622.1">
    <property type="nucleotide sequence ID" value="NZ_JAJCIQ010000009.1"/>
</dbReference>
<evidence type="ECO:0000256" key="1">
    <source>
        <dbReference type="ARBA" id="ARBA00022801"/>
    </source>
</evidence>
<dbReference type="SUPFAM" id="SSF56317">
    <property type="entry name" value="Carbon-nitrogen hydrolase"/>
    <property type="match status" value="1"/>
</dbReference>
<dbReference type="InterPro" id="IPR036526">
    <property type="entry name" value="C-N_Hydrolase_sf"/>
</dbReference>
<dbReference type="InterPro" id="IPR050345">
    <property type="entry name" value="Aliph_Amidase/BUP"/>
</dbReference>
<evidence type="ECO:0000313" key="3">
    <source>
        <dbReference type="EMBL" id="MCB7388188.1"/>
    </source>
</evidence>
<dbReference type="Gene3D" id="3.60.110.10">
    <property type="entry name" value="Carbon-nitrogen hydrolase"/>
    <property type="match status" value="1"/>
</dbReference>
<proteinExistence type="predicted"/>
<comment type="caution">
    <text evidence="3">The sequence shown here is derived from an EMBL/GenBank/DDBJ whole genome shotgun (WGS) entry which is preliminary data.</text>
</comment>
<dbReference type="Pfam" id="PF00795">
    <property type="entry name" value="CN_hydrolase"/>
    <property type="match status" value="1"/>
</dbReference>
<organism evidence="3 4">
    <name type="scientific">Bariatricus massiliensis</name>
    <dbReference type="NCBI Taxonomy" id="1745713"/>
    <lineage>
        <taxon>Bacteria</taxon>
        <taxon>Bacillati</taxon>
        <taxon>Bacillota</taxon>
        <taxon>Clostridia</taxon>
        <taxon>Lachnospirales</taxon>
        <taxon>Lachnospiraceae</taxon>
        <taxon>Bariatricus</taxon>
    </lineage>
</organism>
<feature type="domain" description="CN hydrolase" evidence="2">
    <location>
        <begin position="4"/>
        <end position="259"/>
    </location>
</feature>
<evidence type="ECO:0000259" key="2">
    <source>
        <dbReference type="PROSITE" id="PS50263"/>
    </source>
</evidence>
<dbReference type="GO" id="GO:0016787">
    <property type="term" value="F:hydrolase activity"/>
    <property type="evidence" value="ECO:0007669"/>
    <property type="project" value="UniProtKB-KW"/>
</dbReference>
<keyword evidence="4" id="KW-1185">Reference proteome</keyword>
<name>A0ABS8DIC2_9FIRM</name>
<sequence length="297" mass="33617">MDKLKIAMVQQKAVPNDKHANLQLAVQYVLEASRMGADLVLFPEMWSNGYAPPFDGAFDNPLCTGFDKERAIWLEDAVEIDSEYVLELKKIARELHIGICATYLSKTTSKPQNTAIIIDRDGEVILEYAKVHTCDFSLEKLLQNGDEFKVCEFDGVQIGTMICYDREFPESARILMLKGAEIILVPNACDINPARKNQLSSRAFENMVGIAMANYPAENWGQSCAFSPIVFDKEGKYLDNTIIEAADVLEQILIAEFDLDEIRDYRKSETWGNAYRKPQAYMDLVSSEVKEPFVRTE</sequence>
<dbReference type="EMBL" id="JAJCIS010000009">
    <property type="protein sequence ID" value="MCB7388188.1"/>
    <property type="molecule type" value="Genomic_DNA"/>
</dbReference>
<dbReference type="Proteomes" id="UP001299546">
    <property type="component" value="Unassembled WGS sequence"/>
</dbReference>
<keyword evidence="1 3" id="KW-0378">Hydrolase</keyword>
<gene>
    <name evidence="3" type="ORF">LIZ65_12930</name>
</gene>
<dbReference type="CDD" id="cd07197">
    <property type="entry name" value="nitrilase"/>
    <property type="match status" value="1"/>
</dbReference>
<dbReference type="InterPro" id="IPR003010">
    <property type="entry name" value="C-N_Hydrolase"/>
</dbReference>